<reference evidence="5" key="1">
    <citation type="journal article" date="2019" name="Int. J. Syst. Evol. Microbiol.">
        <title>The Global Catalogue of Microorganisms (GCM) 10K type strain sequencing project: providing services to taxonomists for standard genome sequencing and annotation.</title>
        <authorList>
            <consortium name="The Broad Institute Genomics Platform"/>
            <consortium name="The Broad Institute Genome Sequencing Center for Infectious Disease"/>
            <person name="Wu L."/>
            <person name="Ma J."/>
        </authorList>
    </citation>
    <scope>NUCLEOTIDE SEQUENCE [LARGE SCALE GENOMIC DNA]</scope>
    <source>
        <strain evidence="5">LMG 29894</strain>
    </source>
</reference>
<sequence length="255" mass="28662">MKRHLALFAALLAIALPVQAEALKIGIEGRYPPFEMVDNQGNLHGFNVELGRALCEEMKVQCSFVRTEWNDLIPNLLARRIDVILSSMDITEDREKQVMFTDPYAHSPAFFVAKKGRFPFVFISPQRVEGVTIGVEENTSYDAYLSSKFADRAIIRRYKTSSALYNALAQGEVKLALMDGTAAYYGFFQTPAGQGFELVGSALKEQRYFGRGQGIALRKDELVLRDRFNKALKSLIAGGVYNSISSRHFVFNLRN</sequence>
<dbReference type="EMBL" id="JBHSBU010000001">
    <property type="protein sequence ID" value="MFC4161025.1"/>
    <property type="molecule type" value="Genomic_DNA"/>
</dbReference>
<dbReference type="SMART" id="SM00062">
    <property type="entry name" value="PBPb"/>
    <property type="match status" value="1"/>
</dbReference>
<dbReference type="InterPro" id="IPR001638">
    <property type="entry name" value="Solute-binding_3/MltF_N"/>
</dbReference>
<comment type="caution">
    <text evidence="4">The sequence shown here is derived from an EMBL/GenBank/DDBJ whole genome shotgun (WGS) entry which is preliminary data.</text>
</comment>
<dbReference type="RefSeq" id="WP_378166497.1">
    <property type="nucleotide sequence ID" value="NZ_JBHSBU010000001.1"/>
</dbReference>
<dbReference type="Gene3D" id="3.40.190.10">
    <property type="entry name" value="Periplasmic binding protein-like II"/>
    <property type="match status" value="2"/>
</dbReference>
<keyword evidence="5" id="KW-1185">Reference proteome</keyword>
<dbReference type="Pfam" id="PF00497">
    <property type="entry name" value="SBP_bac_3"/>
    <property type="match status" value="1"/>
</dbReference>
<dbReference type="Proteomes" id="UP001595791">
    <property type="component" value="Unassembled WGS sequence"/>
</dbReference>
<accession>A0ABV8MUH3</accession>
<evidence type="ECO:0000256" key="2">
    <source>
        <dbReference type="SAM" id="SignalP"/>
    </source>
</evidence>
<evidence type="ECO:0000256" key="1">
    <source>
        <dbReference type="ARBA" id="ARBA00022729"/>
    </source>
</evidence>
<evidence type="ECO:0000313" key="5">
    <source>
        <dbReference type="Proteomes" id="UP001595791"/>
    </source>
</evidence>
<dbReference type="SUPFAM" id="SSF53850">
    <property type="entry name" value="Periplasmic binding protein-like II"/>
    <property type="match status" value="1"/>
</dbReference>
<evidence type="ECO:0000259" key="3">
    <source>
        <dbReference type="SMART" id="SM00062"/>
    </source>
</evidence>
<organism evidence="4 5">
    <name type="scientific">Chitinimonas lacunae</name>
    <dbReference type="NCBI Taxonomy" id="1963018"/>
    <lineage>
        <taxon>Bacteria</taxon>
        <taxon>Pseudomonadati</taxon>
        <taxon>Pseudomonadota</taxon>
        <taxon>Betaproteobacteria</taxon>
        <taxon>Neisseriales</taxon>
        <taxon>Chitinibacteraceae</taxon>
        <taxon>Chitinimonas</taxon>
    </lineage>
</organism>
<feature type="chain" id="PRO_5045062329" evidence="2">
    <location>
        <begin position="21"/>
        <end position="255"/>
    </location>
</feature>
<evidence type="ECO:0000313" key="4">
    <source>
        <dbReference type="EMBL" id="MFC4161025.1"/>
    </source>
</evidence>
<feature type="signal peptide" evidence="2">
    <location>
        <begin position="1"/>
        <end position="20"/>
    </location>
</feature>
<gene>
    <name evidence="4" type="ORF">ACFOW7_16945</name>
</gene>
<dbReference type="PANTHER" id="PTHR35936:SF17">
    <property type="entry name" value="ARGININE-BINDING EXTRACELLULAR PROTEIN ARTP"/>
    <property type="match status" value="1"/>
</dbReference>
<protein>
    <submittedName>
        <fullName evidence="4">Transporter substrate-binding domain-containing protein</fullName>
    </submittedName>
</protein>
<name>A0ABV8MUH3_9NEIS</name>
<keyword evidence="1 2" id="KW-0732">Signal</keyword>
<proteinExistence type="predicted"/>
<feature type="domain" description="Solute-binding protein family 3/N-terminal" evidence="3">
    <location>
        <begin position="22"/>
        <end position="252"/>
    </location>
</feature>
<dbReference type="PANTHER" id="PTHR35936">
    <property type="entry name" value="MEMBRANE-BOUND LYTIC MUREIN TRANSGLYCOSYLASE F"/>
    <property type="match status" value="1"/>
</dbReference>